<accession>A0ABX0NG64</accession>
<dbReference type="InterPro" id="IPR018680">
    <property type="entry name" value="DUF2164"/>
</dbReference>
<sequence>MSIKLNQETEERLLSSLQRYCMKNLDEEVGVLKARLLLDFCLREIGPSIYNQAVQDAQAVMQEKIAEVDTNCYETEFAYWQKK</sequence>
<organism evidence="1 2">
    <name type="scientific">Massilia frigida</name>
    <dbReference type="NCBI Taxonomy" id="2609281"/>
    <lineage>
        <taxon>Bacteria</taxon>
        <taxon>Pseudomonadati</taxon>
        <taxon>Pseudomonadota</taxon>
        <taxon>Betaproteobacteria</taxon>
        <taxon>Burkholderiales</taxon>
        <taxon>Oxalobacteraceae</taxon>
        <taxon>Telluria group</taxon>
        <taxon>Massilia</taxon>
    </lineage>
</organism>
<protein>
    <submittedName>
        <fullName evidence="1">DUF2164 family protein</fullName>
    </submittedName>
</protein>
<name>A0ABX0NG64_9BURK</name>
<gene>
    <name evidence="1" type="ORF">F2P44_20720</name>
</gene>
<evidence type="ECO:0000313" key="2">
    <source>
        <dbReference type="Proteomes" id="UP000621455"/>
    </source>
</evidence>
<evidence type="ECO:0000313" key="1">
    <source>
        <dbReference type="EMBL" id="NHZ81682.1"/>
    </source>
</evidence>
<dbReference type="Proteomes" id="UP000621455">
    <property type="component" value="Unassembled WGS sequence"/>
</dbReference>
<proteinExistence type="predicted"/>
<reference evidence="1 2" key="1">
    <citation type="submission" date="2019-10" db="EMBL/GenBank/DDBJ databases">
        <title>Taxonomy of Antarctic Massilia spp.: description of Massilia rubra sp. nov., Massilia aquatica sp. nov., Massilia mucilaginosa sp. nov., Massilia frigida sp. nov. isolated from streams, lakes and regoliths.</title>
        <authorList>
            <person name="Holochova P."/>
            <person name="Sedlacek I."/>
            <person name="Kralova S."/>
            <person name="Maslanova I."/>
            <person name="Busse H.-J."/>
            <person name="Stankova E."/>
            <person name="Vrbovska V."/>
            <person name="Kovarovic V."/>
            <person name="Bartak M."/>
            <person name="Svec P."/>
            <person name="Pantucek R."/>
        </authorList>
    </citation>
    <scope>NUCLEOTIDE SEQUENCE [LARGE SCALE GENOMIC DNA]</scope>
    <source>
        <strain evidence="1 2">CCM 8695</strain>
    </source>
</reference>
<comment type="caution">
    <text evidence="1">The sequence shown here is derived from an EMBL/GenBank/DDBJ whole genome shotgun (WGS) entry which is preliminary data.</text>
</comment>
<dbReference type="Pfam" id="PF09932">
    <property type="entry name" value="DUF2164"/>
    <property type="match status" value="1"/>
</dbReference>
<dbReference type="EMBL" id="WHJG01000024">
    <property type="protein sequence ID" value="NHZ81682.1"/>
    <property type="molecule type" value="Genomic_DNA"/>
</dbReference>
<dbReference type="RefSeq" id="WP_167089004.1">
    <property type="nucleotide sequence ID" value="NZ_WHJG01000024.1"/>
</dbReference>
<keyword evidence="2" id="KW-1185">Reference proteome</keyword>